<comment type="similarity">
    <text evidence="10">Belongs to the peroxiredoxin family. BCP/PrxQ subfamily.</text>
</comment>
<dbReference type="Pfam" id="PF00578">
    <property type="entry name" value="AhpC-TSA"/>
    <property type="match status" value="1"/>
</dbReference>
<keyword evidence="5" id="KW-0049">Antioxidant</keyword>
<dbReference type="CDD" id="cd03017">
    <property type="entry name" value="PRX_BCP"/>
    <property type="match status" value="1"/>
</dbReference>
<dbReference type="InterPro" id="IPR024706">
    <property type="entry name" value="Peroxiredoxin_AhpC-typ"/>
</dbReference>
<evidence type="ECO:0000256" key="4">
    <source>
        <dbReference type="ARBA" id="ARBA00022559"/>
    </source>
</evidence>
<evidence type="ECO:0000256" key="1">
    <source>
        <dbReference type="ARBA" id="ARBA00003330"/>
    </source>
</evidence>
<dbReference type="GO" id="GO:0005737">
    <property type="term" value="C:cytoplasm"/>
    <property type="evidence" value="ECO:0007669"/>
    <property type="project" value="TreeGrafter"/>
</dbReference>
<sequence length="157" mass="17586">MPQPGEKAPDFTAPDQNGNLVSLGDFQSNWLVLYFYPKDDTPGCTTEAKEFTDFSQQFSTLGAKIVGVSPDSEKSHCKFINKHNLSIQLLSDPEHQVCEAYGVWQLKKFMGKEYMGVVRSTFLIAPDGKLAYAWSNVKVKNHVQVVLAKLQELLNNT</sequence>
<dbReference type="EMBL" id="RSCJ01000012">
    <property type="protein sequence ID" value="RUR79704.1"/>
    <property type="molecule type" value="Genomic_DNA"/>
</dbReference>
<dbReference type="SUPFAM" id="SSF52833">
    <property type="entry name" value="Thioredoxin-like"/>
    <property type="match status" value="1"/>
</dbReference>
<comment type="caution">
    <text evidence="15">The sequence shown here is derived from an EMBL/GenBank/DDBJ whole genome shotgun (WGS) entry which is preliminary data.</text>
</comment>
<dbReference type="STRING" id="211165.GCA_000317285_01532"/>
<dbReference type="PANTHER" id="PTHR42801">
    <property type="entry name" value="THIOREDOXIN-DEPENDENT PEROXIDE REDUCTASE"/>
    <property type="match status" value="1"/>
</dbReference>
<comment type="subunit">
    <text evidence="2">Monomer.</text>
</comment>
<keyword evidence="7" id="KW-1015">Disulfide bond</keyword>
<organism evidence="15 16">
    <name type="scientific">Chlorogloeopsis fritschii PCC 6912</name>
    <dbReference type="NCBI Taxonomy" id="211165"/>
    <lineage>
        <taxon>Bacteria</taxon>
        <taxon>Bacillati</taxon>
        <taxon>Cyanobacteriota</taxon>
        <taxon>Cyanophyceae</taxon>
        <taxon>Nostocales</taxon>
        <taxon>Chlorogloeopsidaceae</taxon>
        <taxon>Chlorogloeopsis</taxon>
    </lineage>
</organism>
<dbReference type="PIRSF" id="PIRSF000239">
    <property type="entry name" value="AHPC"/>
    <property type="match status" value="1"/>
</dbReference>
<evidence type="ECO:0000256" key="12">
    <source>
        <dbReference type="ARBA" id="ARBA00049091"/>
    </source>
</evidence>
<dbReference type="GO" id="GO:0045454">
    <property type="term" value="P:cell redox homeostasis"/>
    <property type="evidence" value="ECO:0007669"/>
    <property type="project" value="TreeGrafter"/>
</dbReference>
<dbReference type="AlphaFoldDB" id="A0A433NCF6"/>
<dbReference type="PANTHER" id="PTHR42801:SF4">
    <property type="entry name" value="AHPC_TSA FAMILY PROTEIN"/>
    <property type="match status" value="1"/>
</dbReference>
<dbReference type="Proteomes" id="UP000268857">
    <property type="component" value="Unassembled WGS sequence"/>
</dbReference>
<evidence type="ECO:0000256" key="13">
    <source>
        <dbReference type="PIRSR" id="PIRSR000239-1"/>
    </source>
</evidence>
<dbReference type="InterPro" id="IPR013766">
    <property type="entry name" value="Thioredoxin_domain"/>
</dbReference>
<evidence type="ECO:0000256" key="7">
    <source>
        <dbReference type="ARBA" id="ARBA00023157"/>
    </source>
</evidence>
<proteinExistence type="inferred from homology"/>
<dbReference type="EC" id="1.11.1.24" evidence="3"/>
<evidence type="ECO:0000256" key="9">
    <source>
        <dbReference type="ARBA" id="ARBA00032824"/>
    </source>
</evidence>
<evidence type="ECO:0000256" key="6">
    <source>
        <dbReference type="ARBA" id="ARBA00023002"/>
    </source>
</evidence>
<dbReference type="PROSITE" id="PS51352">
    <property type="entry name" value="THIOREDOXIN_2"/>
    <property type="match status" value="1"/>
</dbReference>
<evidence type="ECO:0000256" key="5">
    <source>
        <dbReference type="ARBA" id="ARBA00022862"/>
    </source>
</evidence>
<evidence type="ECO:0000256" key="10">
    <source>
        <dbReference type="ARBA" id="ARBA00038489"/>
    </source>
</evidence>
<reference evidence="15 16" key="1">
    <citation type="journal article" date="2019" name="Genome Biol. Evol.">
        <title>Day and night: Metabolic profiles and evolutionary relationships of six axenic non-marine cyanobacteria.</title>
        <authorList>
            <person name="Will S.E."/>
            <person name="Henke P."/>
            <person name="Boedeker C."/>
            <person name="Huang S."/>
            <person name="Brinkmann H."/>
            <person name="Rohde M."/>
            <person name="Jarek M."/>
            <person name="Friedl T."/>
            <person name="Seufert S."/>
            <person name="Schumacher M."/>
            <person name="Overmann J."/>
            <person name="Neumann-Schaal M."/>
            <person name="Petersen J."/>
        </authorList>
    </citation>
    <scope>NUCLEOTIDE SEQUENCE [LARGE SCALE GENOMIC DNA]</scope>
    <source>
        <strain evidence="15 16">PCC 6912</strain>
    </source>
</reference>
<keyword evidence="4" id="KW-0575">Peroxidase</keyword>
<dbReference type="InterPro" id="IPR000866">
    <property type="entry name" value="AhpC/TSA"/>
</dbReference>
<evidence type="ECO:0000256" key="8">
    <source>
        <dbReference type="ARBA" id="ARBA00023284"/>
    </source>
</evidence>
<comment type="function">
    <text evidence="1">Thiol-specific peroxidase that catalyzes the reduction of hydrogen peroxide and organic hydroperoxides to water and alcohols, respectively. Plays a role in cell protection against oxidative stress by detoxifying peroxides and as sensor of hydrogen peroxide-mediated signaling events.</text>
</comment>
<dbReference type="FunFam" id="3.40.30.10:FF:000007">
    <property type="entry name" value="Thioredoxin-dependent thiol peroxidase"/>
    <property type="match status" value="1"/>
</dbReference>
<dbReference type="GO" id="GO:0034599">
    <property type="term" value="P:cellular response to oxidative stress"/>
    <property type="evidence" value="ECO:0007669"/>
    <property type="project" value="TreeGrafter"/>
</dbReference>
<feature type="active site" description="Cysteine sulfenic acid (-SOH) intermediate; for peroxidase activity" evidence="13">
    <location>
        <position position="44"/>
    </location>
</feature>
<dbReference type="RefSeq" id="WP_016877385.1">
    <property type="nucleotide sequence ID" value="NZ_AJLN01000051.1"/>
</dbReference>
<evidence type="ECO:0000256" key="3">
    <source>
        <dbReference type="ARBA" id="ARBA00013017"/>
    </source>
</evidence>
<evidence type="ECO:0000313" key="16">
    <source>
        <dbReference type="Proteomes" id="UP000268857"/>
    </source>
</evidence>
<keyword evidence="8" id="KW-0676">Redox-active center</keyword>
<name>A0A433NCF6_CHLFR</name>
<accession>A0A433NCF6</accession>
<feature type="domain" description="Thioredoxin" evidence="14">
    <location>
        <begin position="2"/>
        <end position="155"/>
    </location>
</feature>
<evidence type="ECO:0000313" key="15">
    <source>
        <dbReference type="EMBL" id="RUR79704.1"/>
    </source>
</evidence>
<keyword evidence="6" id="KW-0560">Oxidoreductase</keyword>
<dbReference type="OrthoDB" id="511338at2"/>
<gene>
    <name evidence="15" type="primary">ygaF</name>
    <name evidence="15" type="ORF">PCC6912_32400</name>
</gene>
<dbReference type="Gene3D" id="3.40.30.10">
    <property type="entry name" value="Glutaredoxin"/>
    <property type="match status" value="1"/>
</dbReference>
<keyword evidence="16" id="KW-1185">Reference proteome</keyword>
<evidence type="ECO:0000256" key="11">
    <source>
        <dbReference type="ARBA" id="ARBA00041373"/>
    </source>
</evidence>
<comment type="catalytic activity">
    <reaction evidence="12">
        <text>a hydroperoxide + [thioredoxin]-dithiol = an alcohol + [thioredoxin]-disulfide + H2O</text>
        <dbReference type="Rhea" id="RHEA:62620"/>
        <dbReference type="Rhea" id="RHEA-COMP:10698"/>
        <dbReference type="Rhea" id="RHEA-COMP:10700"/>
        <dbReference type="ChEBI" id="CHEBI:15377"/>
        <dbReference type="ChEBI" id="CHEBI:29950"/>
        <dbReference type="ChEBI" id="CHEBI:30879"/>
        <dbReference type="ChEBI" id="CHEBI:35924"/>
        <dbReference type="ChEBI" id="CHEBI:50058"/>
        <dbReference type="EC" id="1.11.1.24"/>
    </reaction>
</comment>
<dbReference type="InterPro" id="IPR036249">
    <property type="entry name" value="Thioredoxin-like_sf"/>
</dbReference>
<dbReference type="InterPro" id="IPR050924">
    <property type="entry name" value="Peroxiredoxin_BCP/PrxQ"/>
</dbReference>
<dbReference type="NCBIfam" id="NF006960">
    <property type="entry name" value="PRK09437.1"/>
    <property type="match status" value="1"/>
</dbReference>
<evidence type="ECO:0000256" key="2">
    <source>
        <dbReference type="ARBA" id="ARBA00011245"/>
    </source>
</evidence>
<protein>
    <recommendedName>
        <fullName evidence="3">thioredoxin-dependent peroxiredoxin</fullName>
        <ecNumber evidence="3">1.11.1.24</ecNumber>
    </recommendedName>
    <alternativeName>
        <fullName evidence="11">Bacterioferritin comigratory protein</fullName>
    </alternativeName>
    <alternativeName>
        <fullName evidence="9">Thioredoxin peroxidase</fullName>
    </alternativeName>
</protein>
<evidence type="ECO:0000259" key="14">
    <source>
        <dbReference type="PROSITE" id="PS51352"/>
    </source>
</evidence>
<dbReference type="GO" id="GO:0008379">
    <property type="term" value="F:thioredoxin peroxidase activity"/>
    <property type="evidence" value="ECO:0007669"/>
    <property type="project" value="TreeGrafter"/>
</dbReference>